<keyword evidence="1" id="KW-0812">Transmembrane</keyword>
<dbReference type="RefSeq" id="WP_175324863.1">
    <property type="nucleotide sequence ID" value="NZ_BAAAWP010000001.1"/>
</dbReference>
<proteinExistence type="predicted"/>
<feature type="transmembrane region" description="Helical" evidence="1">
    <location>
        <begin position="157"/>
        <end position="174"/>
    </location>
</feature>
<feature type="transmembrane region" description="Helical" evidence="1">
    <location>
        <begin position="217"/>
        <end position="234"/>
    </location>
</feature>
<evidence type="ECO:0000256" key="1">
    <source>
        <dbReference type="SAM" id="Phobius"/>
    </source>
</evidence>
<feature type="transmembrane region" description="Helical" evidence="1">
    <location>
        <begin position="83"/>
        <end position="100"/>
    </location>
</feature>
<keyword evidence="1" id="KW-1133">Transmembrane helix</keyword>
<name>A0A850DLU5_9MICO</name>
<feature type="transmembrane region" description="Helical" evidence="1">
    <location>
        <begin position="42"/>
        <end position="63"/>
    </location>
</feature>
<organism evidence="2 3">
    <name type="scientific">Curtobacterium citreum</name>
    <dbReference type="NCBI Taxonomy" id="2036"/>
    <lineage>
        <taxon>Bacteria</taxon>
        <taxon>Bacillati</taxon>
        <taxon>Actinomycetota</taxon>
        <taxon>Actinomycetes</taxon>
        <taxon>Micrococcales</taxon>
        <taxon>Microbacteriaceae</taxon>
        <taxon>Curtobacterium</taxon>
    </lineage>
</organism>
<evidence type="ECO:0000313" key="3">
    <source>
        <dbReference type="Proteomes" id="UP000539146"/>
    </source>
</evidence>
<sequence>MADGEDRTHPTRQEQWAIAGHGIEARLDRIVLPEVRNAASTAALAMGAGLGLAEFVFTSWSPWIHSNPAPGLMVQIGPFRDTGFVYAALWGVALSAALAGRWAVGRATLLILVLLATVSPYFLASPSGVWSVDRATLFLLSTCAVVAALGRPHRSHHTSAAAVGWALLGALSYVSTSDLSEWLSSRSIWNGNLYAWYATGVLELAAIGLALARYWRAAFTIVLSLAPYVGALSFNRLRGYVGDSGSVTFLAVPLLVGLLLLFLHSSGRLELPPAPSRRTFP</sequence>
<feature type="transmembrane region" description="Helical" evidence="1">
    <location>
        <begin position="107"/>
        <end position="124"/>
    </location>
</feature>
<gene>
    <name evidence="2" type="ORF">HP467_00645</name>
</gene>
<feature type="transmembrane region" description="Helical" evidence="1">
    <location>
        <begin position="194"/>
        <end position="212"/>
    </location>
</feature>
<protein>
    <submittedName>
        <fullName evidence="2">Uncharacterized protein</fullName>
    </submittedName>
</protein>
<dbReference type="EMBL" id="JABMCG010000046">
    <property type="protein sequence ID" value="NUU26626.1"/>
    <property type="molecule type" value="Genomic_DNA"/>
</dbReference>
<comment type="caution">
    <text evidence="2">The sequence shown here is derived from an EMBL/GenBank/DDBJ whole genome shotgun (WGS) entry which is preliminary data.</text>
</comment>
<keyword evidence="1" id="KW-0472">Membrane</keyword>
<accession>A0A850DLU5</accession>
<feature type="transmembrane region" description="Helical" evidence="1">
    <location>
        <begin position="246"/>
        <end position="263"/>
    </location>
</feature>
<dbReference type="AlphaFoldDB" id="A0A850DLU5"/>
<evidence type="ECO:0000313" key="2">
    <source>
        <dbReference type="EMBL" id="NUU26626.1"/>
    </source>
</evidence>
<reference evidence="2 3" key="1">
    <citation type="submission" date="2020-05" db="EMBL/GenBank/DDBJ databases">
        <title>Genome Sequencing of Type Strains.</title>
        <authorList>
            <person name="Lemaire J.F."/>
            <person name="Inderbitzin P."/>
            <person name="Gregorio O.A."/>
            <person name="Collins S.B."/>
            <person name="Wespe N."/>
            <person name="Knight-Connoni V."/>
        </authorList>
    </citation>
    <scope>NUCLEOTIDE SEQUENCE [LARGE SCALE GENOMIC DNA]</scope>
    <source>
        <strain evidence="2 3">DSM 20512</strain>
    </source>
</reference>
<dbReference type="Proteomes" id="UP000539146">
    <property type="component" value="Unassembled WGS sequence"/>
</dbReference>